<comment type="caution">
    <text evidence="1">The sequence shown here is derived from an EMBL/GenBank/DDBJ whole genome shotgun (WGS) entry which is preliminary data.</text>
</comment>
<protein>
    <submittedName>
        <fullName evidence="1">Uncharacterized protein</fullName>
    </submittedName>
</protein>
<reference evidence="1" key="1">
    <citation type="submission" date="2021-05" db="EMBL/GenBank/DDBJ databases">
        <title>A free-living protist that lacks canonical eukaryotic 1 DNA replication and segregation systems.</title>
        <authorList>
            <person name="Salas-Leiva D.E."/>
            <person name="Tromer E.C."/>
            <person name="Curtis B.A."/>
            <person name="Jerlstrom-Hultqvist J."/>
            <person name="Kolisko M."/>
            <person name="Yi Z."/>
            <person name="Salas-Leiva J.S."/>
            <person name="Gallot-Lavallee L."/>
            <person name="Kops G.J.P.L."/>
            <person name="Archibald J.M."/>
            <person name="Simpson A.G.B."/>
            <person name="Roger A.J."/>
        </authorList>
    </citation>
    <scope>NUCLEOTIDE SEQUENCE</scope>
    <source>
        <strain evidence="1">BICM</strain>
    </source>
</reference>
<dbReference type="InterPro" id="IPR009091">
    <property type="entry name" value="RCC1/BLIP-II"/>
</dbReference>
<keyword evidence="2" id="KW-1185">Reference proteome</keyword>
<accession>A0A8J6DZD1</accession>
<proteinExistence type="predicted"/>
<dbReference type="Gene3D" id="2.130.10.30">
    <property type="entry name" value="Regulator of chromosome condensation 1/beta-lactamase-inhibitor protein II"/>
    <property type="match status" value="1"/>
</dbReference>
<evidence type="ECO:0000313" key="2">
    <source>
        <dbReference type="Proteomes" id="UP000717585"/>
    </source>
</evidence>
<dbReference type="Proteomes" id="UP000717585">
    <property type="component" value="Unassembled WGS sequence"/>
</dbReference>
<evidence type="ECO:0000313" key="1">
    <source>
        <dbReference type="EMBL" id="KAG9393459.1"/>
    </source>
</evidence>
<organism evidence="1 2">
    <name type="scientific">Carpediemonas membranifera</name>
    <dbReference type="NCBI Taxonomy" id="201153"/>
    <lineage>
        <taxon>Eukaryota</taxon>
        <taxon>Metamonada</taxon>
        <taxon>Carpediemonas-like organisms</taxon>
        <taxon>Carpediemonas</taxon>
    </lineage>
</organism>
<gene>
    <name evidence="1" type="ORF">J8273_3598</name>
</gene>
<name>A0A8J6DZD1_9EUKA</name>
<sequence length="619" mass="69340">MCVTKPTSPEGIESGKTFHLHANLPTQKAEMPCNTGKMVREANVLEFGEDLPEDHSCTGQVTRTEAVNILSSGRPGVSMDIPLAPGEELPPCIFTLLQGTIWALLVEAGANPDLEDTVLDDARMKWPGKTTMHDKIRKALAPEAKCLWFLCRKFFFSLNVAEKDGEKYQHTGHYNSYYHRMYMGRLFMLDTRHHTTLTRARMPRALEVYSHEFDGHLAHIARTPKGMWGWGYNEYGQLGFKSSGFVDPTRLTFPACPKVAELEASLPPWEKHRVVTGVSLCFGGTFILTPLGVVMSGYESWHFVGSVGKSASLFRLVIVPDHFVPQYVMAACSTVILSSGDRQMICGRNWNGQLGLGHNDEMCGFQELPFGVDLMLGHGNSWNIFLADSRLLFSGWVPEHIAQSGLLPGYQQGEKCLTATPLQFSSHVSGFFSNERMVVWISNGATHVTDSDRVPVSLDIVTTAVAWHDRCIGSREPCSSYIHDSAGRWRGLKKDGKELIECGRPPPCTAEVTPVDVYEQDQRMVRTDCPLRLDYLTNYMNSIPRFCNVSVARHHDDTLPFTHPFDTLPNIVLSPHRAWLPMADSMTQEWYFEPIAQNILRIAQGRDDLVSLVDVNKGY</sequence>
<dbReference type="SUPFAM" id="SSF50985">
    <property type="entry name" value="RCC1/BLIP-II"/>
    <property type="match status" value="1"/>
</dbReference>
<dbReference type="EMBL" id="JAHDYR010000025">
    <property type="protein sequence ID" value="KAG9393459.1"/>
    <property type="molecule type" value="Genomic_DNA"/>
</dbReference>
<dbReference type="AlphaFoldDB" id="A0A8J6DZD1"/>